<keyword evidence="11" id="KW-0407">Ion channel</keyword>
<evidence type="ECO:0000256" key="8">
    <source>
        <dbReference type="ARBA" id="ARBA00023054"/>
    </source>
</evidence>
<keyword evidence="10 14" id="KW-0472">Membrane</keyword>
<dbReference type="InterPro" id="IPR027359">
    <property type="entry name" value="Volt_channel_dom_sf"/>
</dbReference>
<feature type="transmembrane region" description="Helical" evidence="14">
    <location>
        <begin position="56"/>
        <end position="78"/>
    </location>
</feature>
<evidence type="ECO:0000313" key="17">
    <source>
        <dbReference type="Proteomes" id="UP001320420"/>
    </source>
</evidence>
<feature type="region of interest" description="Disordered" evidence="13">
    <location>
        <begin position="199"/>
        <end position="234"/>
    </location>
</feature>
<evidence type="ECO:0000313" key="16">
    <source>
        <dbReference type="EMBL" id="KAK7754287.1"/>
    </source>
</evidence>
<keyword evidence="5 14" id="KW-0812">Transmembrane</keyword>
<evidence type="ECO:0000256" key="11">
    <source>
        <dbReference type="ARBA" id="ARBA00023303"/>
    </source>
</evidence>
<keyword evidence="9" id="KW-0406">Ion transport</keyword>
<dbReference type="InterPro" id="IPR031846">
    <property type="entry name" value="Hvcn1"/>
</dbReference>
<dbReference type="Proteomes" id="UP001320420">
    <property type="component" value="Unassembled WGS sequence"/>
</dbReference>
<dbReference type="GO" id="GO:0034702">
    <property type="term" value="C:monoatomic ion channel complex"/>
    <property type="evidence" value="ECO:0007669"/>
    <property type="project" value="UniProtKB-KW"/>
</dbReference>
<dbReference type="GO" id="GO:0030171">
    <property type="term" value="F:voltage-gated proton channel activity"/>
    <property type="evidence" value="ECO:0007669"/>
    <property type="project" value="InterPro"/>
</dbReference>
<evidence type="ECO:0000256" key="14">
    <source>
        <dbReference type="SAM" id="Phobius"/>
    </source>
</evidence>
<evidence type="ECO:0000256" key="4">
    <source>
        <dbReference type="ARBA" id="ARBA00022475"/>
    </source>
</evidence>
<feature type="compositionally biased region" description="Acidic residues" evidence="13">
    <location>
        <begin position="207"/>
        <end position="234"/>
    </location>
</feature>
<keyword evidence="8" id="KW-0175">Coiled coil</keyword>
<organism evidence="16 17">
    <name type="scientific">Diatrype stigma</name>
    <dbReference type="NCBI Taxonomy" id="117547"/>
    <lineage>
        <taxon>Eukaryota</taxon>
        <taxon>Fungi</taxon>
        <taxon>Dikarya</taxon>
        <taxon>Ascomycota</taxon>
        <taxon>Pezizomycotina</taxon>
        <taxon>Sordariomycetes</taxon>
        <taxon>Xylariomycetidae</taxon>
        <taxon>Xylariales</taxon>
        <taxon>Diatrypaceae</taxon>
        <taxon>Diatrype</taxon>
    </lineage>
</organism>
<keyword evidence="4" id="KW-1003">Cell membrane</keyword>
<accession>A0AAN9UVX9</accession>
<dbReference type="GO" id="GO:0005886">
    <property type="term" value="C:plasma membrane"/>
    <property type="evidence" value="ECO:0007669"/>
    <property type="project" value="UniProtKB-SubCell"/>
</dbReference>
<comment type="subcellular location">
    <subcellularLocation>
        <location evidence="1">Cell membrane</location>
        <topology evidence="1">Multi-pass membrane protein</topology>
    </subcellularLocation>
</comment>
<evidence type="ECO:0000256" key="5">
    <source>
        <dbReference type="ARBA" id="ARBA00022692"/>
    </source>
</evidence>
<dbReference type="PANTHER" id="PTHR46480:SF1">
    <property type="entry name" value="VOLTAGE-GATED HYDROGEN CHANNEL 1"/>
    <property type="match status" value="1"/>
</dbReference>
<evidence type="ECO:0000256" key="3">
    <source>
        <dbReference type="ARBA" id="ARBA00022448"/>
    </source>
</evidence>
<dbReference type="EMBL" id="JAKJXP020000022">
    <property type="protein sequence ID" value="KAK7754287.1"/>
    <property type="molecule type" value="Genomic_DNA"/>
</dbReference>
<feature type="domain" description="Ion transport" evidence="15">
    <location>
        <begin position="95"/>
        <end position="170"/>
    </location>
</feature>
<evidence type="ECO:0000256" key="13">
    <source>
        <dbReference type="SAM" id="MobiDB-lite"/>
    </source>
</evidence>
<evidence type="ECO:0000256" key="2">
    <source>
        <dbReference type="ARBA" id="ARBA00015897"/>
    </source>
</evidence>
<comment type="caution">
    <text evidence="16">The sequence shown here is derived from an EMBL/GenBank/DDBJ whole genome shotgun (WGS) entry which is preliminary data.</text>
</comment>
<gene>
    <name evidence="16" type="ORF">SLS62_003866</name>
</gene>
<keyword evidence="17" id="KW-1185">Reference proteome</keyword>
<dbReference type="Gene3D" id="1.20.120.350">
    <property type="entry name" value="Voltage-gated potassium channels. Chain C"/>
    <property type="match status" value="1"/>
</dbReference>
<evidence type="ECO:0000256" key="10">
    <source>
        <dbReference type="ARBA" id="ARBA00023136"/>
    </source>
</evidence>
<keyword evidence="7 14" id="KW-1133">Transmembrane helix</keyword>
<evidence type="ECO:0000259" key="15">
    <source>
        <dbReference type="Pfam" id="PF00520"/>
    </source>
</evidence>
<name>A0AAN9UVX9_9PEZI</name>
<evidence type="ECO:0000256" key="7">
    <source>
        <dbReference type="ARBA" id="ARBA00022989"/>
    </source>
</evidence>
<evidence type="ECO:0000256" key="9">
    <source>
        <dbReference type="ARBA" id="ARBA00023065"/>
    </source>
</evidence>
<dbReference type="Pfam" id="PF00520">
    <property type="entry name" value="Ion_trans"/>
    <property type="match status" value="1"/>
</dbReference>
<evidence type="ECO:0000256" key="12">
    <source>
        <dbReference type="ARBA" id="ARBA00031989"/>
    </source>
</evidence>
<evidence type="ECO:0000256" key="1">
    <source>
        <dbReference type="ARBA" id="ARBA00004651"/>
    </source>
</evidence>
<sequence>MSDSTPLLVQFRESEHRSRDPDRDRGRALSGEGWKHRLGEARQASRRYLRSRTKHWVVLVLVVLDVAGILSDIFIGSITCDLGKKGEPWVGATRQGLTTFSLVMSCVFMLELAVDLLADGLGYFKEKLHCFDAFVIVTGFAVDLLEHGVVEEIASLVVILRLWRFVKIVDEFSVEASEQASEQTEDLRRQIDDLEKQNRRLRARIGDDDDEEGREGEGEGEVEGGGDGDEAVSP</sequence>
<keyword evidence="3" id="KW-0813">Transport</keyword>
<proteinExistence type="predicted"/>
<evidence type="ECO:0000256" key="6">
    <source>
        <dbReference type="ARBA" id="ARBA00022882"/>
    </source>
</evidence>
<dbReference type="InterPro" id="IPR005821">
    <property type="entry name" value="Ion_trans_dom"/>
</dbReference>
<protein>
    <recommendedName>
        <fullName evidence="2">Voltage-gated hydrogen channel 1</fullName>
    </recommendedName>
    <alternativeName>
        <fullName evidence="12">Hydrogen voltage-gated channel 1</fullName>
    </alternativeName>
</protein>
<keyword evidence="6" id="KW-0851">Voltage-gated channel</keyword>
<dbReference type="AlphaFoldDB" id="A0AAN9UVX9"/>
<reference evidence="16 17" key="1">
    <citation type="submission" date="2024-02" db="EMBL/GenBank/DDBJ databases">
        <title>De novo assembly and annotation of 12 fungi associated with fruit tree decline syndrome in Ontario, Canada.</title>
        <authorList>
            <person name="Sulman M."/>
            <person name="Ellouze W."/>
            <person name="Ilyukhin E."/>
        </authorList>
    </citation>
    <scope>NUCLEOTIDE SEQUENCE [LARGE SCALE GENOMIC DNA]</scope>
    <source>
        <strain evidence="16 17">M11/M66-122</strain>
    </source>
</reference>
<dbReference type="PANTHER" id="PTHR46480">
    <property type="entry name" value="F20B24.22"/>
    <property type="match status" value="1"/>
</dbReference>